<dbReference type="Proteomes" id="UP000887013">
    <property type="component" value="Unassembled WGS sequence"/>
</dbReference>
<comment type="caution">
    <text evidence="2">The sequence shown here is derived from an EMBL/GenBank/DDBJ whole genome shotgun (WGS) entry which is preliminary data.</text>
</comment>
<feature type="compositionally biased region" description="Low complexity" evidence="1">
    <location>
        <begin position="8"/>
        <end position="21"/>
    </location>
</feature>
<evidence type="ECO:0000313" key="3">
    <source>
        <dbReference type="Proteomes" id="UP000887013"/>
    </source>
</evidence>
<evidence type="ECO:0000256" key="1">
    <source>
        <dbReference type="SAM" id="MobiDB-lite"/>
    </source>
</evidence>
<accession>A0A8X6JGW5</accession>
<gene>
    <name evidence="2" type="ORF">NPIL_586491</name>
</gene>
<evidence type="ECO:0000313" key="2">
    <source>
        <dbReference type="EMBL" id="GFS29382.1"/>
    </source>
</evidence>
<organism evidence="2 3">
    <name type="scientific">Nephila pilipes</name>
    <name type="common">Giant wood spider</name>
    <name type="synonym">Nephila maculata</name>
    <dbReference type="NCBI Taxonomy" id="299642"/>
    <lineage>
        <taxon>Eukaryota</taxon>
        <taxon>Metazoa</taxon>
        <taxon>Ecdysozoa</taxon>
        <taxon>Arthropoda</taxon>
        <taxon>Chelicerata</taxon>
        <taxon>Arachnida</taxon>
        <taxon>Araneae</taxon>
        <taxon>Araneomorphae</taxon>
        <taxon>Entelegynae</taxon>
        <taxon>Araneoidea</taxon>
        <taxon>Nephilidae</taxon>
        <taxon>Nephila</taxon>
    </lineage>
</organism>
<reference evidence="2" key="1">
    <citation type="submission" date="2020-08" db="EMBL/GenBank/DDBJ databases">
        <title>Multicomponent nature underlies the extraordinary mechanical properties of spider dragline silk.</title>
        <authorList>
            <person name="Kono N."/>
            <person name="Nakamura H."/>
            <person name="Mori M."/>
            <person name="Yoshida Y."/>
            <person name="Ohtoshi R."/>
            <person name="Malay A.D."/>
            <person name="Moran D.A.P."/>
            <person name="Tomita M."/>
            <person name="Numata K."/>
            <person name="Arakawa K."/>
        </authorList>
    </citation>
    <scope>NUCLEOTIDE SEQUENCE</scope>
</reference>
<protein>
    <submittedName>
        <fullName evidence="2">Uncharacterized protein</fullName>
    </submittedName>
</protein>
<name>A0A8X6JGW5_NEPPI</name>
<keyword evidence="3" id="KW-1185">Reference proteome</keyword>
<feature type="region of interest" description="Disordered" evidence="1">
    <location>
        <begin position="1"/>
        <end position="21"/>
    </location>
</feature>
<sequence length="98" mass="10973">MNVELHSNPDNSSSPSNSNSPPKACNLCNFIAKNKSGFHLHFFRKHKDQIIPPALSFADQLDEISTFPSSSASFVPIQEKTCFSHAEKSRTAQRQFHL</sequence>
<proteinExistence type="predicted"/>
<dbReference type="AlphaFoldDB" id="A0A8X6JGW5"/>
<dbReference type="EMBL" id="BMAW01087367">
    <property type="protein sequence ID" value="GFS29382.1"/>
    <property type="molecule type" value="Genomic_DNA"/>
</dbReference>